<evidence type="ECO:0000256" key="1">
    <source>
        <dbReference type="SAM" id="MobiDB-lite"/>
    </source>
</evidence>
<sequence>MAETSGTTMSSEGAKSVMSNDMKELNEGKEHTSNEIRGHKANLANPNTSEKSKEHSEKMIEELGGSKTQEAIRNKPVISELLSSAAQFREIGGPSYERFLQIDELHRQLQNLKGEPLLCFIGTP</sequence>
<dbReference type="GeneID" id="87862610"/>
<dbReference type="Pfam" id="PF10346">
    <property type="entry name" value="Con-6"/>
    <property type="match status" value="1"/>
</dbReference>
<dbReference type="EMBL" id="JAUEPP010000002">
    <property type="protein sequence ID" value="KAK3351087.1"/>
    <property type="molecule type" value="Genomic_DNA"/>
</dbReference>
<feature type="compositionally biased region" description="Basic and acidic residues" evidence="1">
    <location>
        <begin position="50"/>
        <end position="61"/>
    </location>
</feature>
<evidence type="ECO:0000313" key="2">
    <source>
        <dbReference type="EMBL" id="KAK3351087.1"/>
    </source>
</evidence>
<feature type="compositionally biased region" description="Basic and acidic residues" evidence="1">
    <location>
        <begin position="21"/>
        <end position="38"/>
    </location>
</feature>
<reference evidence="2" key="1">
    <citation type="journal article" date="2023" name="Mol. Phylogenet. Evol.">
        <title>Genome-scale phylogeny and comparative genomics of the fungal order Sordariales.</title>
        <authorList>
            <person name="Hensen N."/>
            <person name="Bonometti L."/>
            <person name="Westerberg I."/>
            <person name="Brannstrom I.O."/>
            <person name="Guillou S."/>
            <person name="Cros-Aarteil S."/>
            <person name="Calhoun S."/>
            <person name="Haridas S."/>
            <person name="Kuo A."/>
            <person name="Mondo S."/>
            <person name="Pangilinan J."/>
            <person name="Riley R."/>
            <person name="LaButti K."/>
            <person name="Andreopoulos B."/>
            <person name="Lipzen A."/>
            <person name="Chen C."/>
            <person name="Yan M."/>
            <person name="Daum C."/>
            <person name="Ng V."/>
            <person name="Clum A."/>
            <person name="Steindorff A."/>
            <person name="Ohm R.A."/>
            <person name="Martin F."/>
            <person name="Silar P."/>
            <person name="Natvig D.O."/>
            <person name="Lalanne C."/>
            <person name="Gautier V."/>
            <person name="Ament-Velasquez S.L."/>
            <person name="Kruys A."/>
            <person name="Hutchinson M.I."/>
            <person name="Powell A.J."/>
            <person name="Barry K."/>
            <person name="Miller A.N."/>
            <person name="Grigoriev I.V."/>
            <person name="Debuchy R."/>
            <person name="Gladieux P."/>
            <person name="Hiltunen Thoren M."/>
            <person name="Johannesson H."/>
        </authorList>
    </citation>
    <scope>NUCLEOTIDE SEQUENCE</scope>
    <source>
        <strain evidence="2">CBS 560.94</strain>
    </source>
</reference>
<name>A0AAE0JLB0_9PEZI</name>
<dbReference type="InterPro" id="IPR018824">
    <property type="entry name" value="Conidiation-specific_6"/>
</dbReference>
<accession>A0AAE0JLB0</accession>
<organism evidence="2 3">
    <name type="scientific">Neurospora tetraspora</name>
    <dbReference type="NCBI Taxonomy" id="94610"/>
    <lineage>
        <taxon>Eukaryota</taxon>
        <taxon>Fungi</taxon>
        <taxon>Dikarya</taxon>
        <taxon>Ascomycota</taxon>
        <taxon>Pezizomycotina</taxon>
        <taxon>Sordariomycetes</taxon>
        <taxon>Sordariomycetidae</taxon>
        <taxon>Sordariales</taxon>
        <taxon>Sordariaceae</taxon>
        <taxon>Neurospora</taxon>
    </lineage>
</organism>
<feature type="region of interest" description="Disordered" evidence="1">
    <location>
        <begin position="1"/>
        <end position="68"/>
    </location>
</feature>
<feature type="compositionally biased region" description="Polar residues" evidence="1">
    <location>
        <begin position="1"/>
        <end position="19"/>
    </location>
</feature>
<reference evidence="2" key="2">
    <citation type="submission" date="2023-06" db="EMBL/GenBank/DDBJ databases">
        <authorList>
            <consortium name="Lawrence Berkeley National Laboratory"/>
            <person name="Haridas S."/>
            <person name="Hensen N."/>
            <person name="Bonometti L."/>
            <person name="Westerberg I."/>
            <person name="Brannstrom I.O."/>
            <person name="Guillou S."/>
            <person name="Cros-Aarteil S."/>
            <person name="Calhoun S."/>
            <person name="Kuo A."/>
            <person name="Mondo S."/>
            <person name="Pangilinan J."/>
            <person name="Riley R."/>
            <person name="Labutti K."/>
            <person name="Andreopoulos B."/>
            <person name="Lipzen A."/>
            <person name="Chen C."/>
            <person name="Yanf M."/>
            <person name="Daum C."/>
            <person name="Ng V."/>
            <person name="Clum A."/>
            <person name="Steindorff A."/>
            <person name="Ohm R."/>
            <person name="Martin F."/>
            <person name="Silar P."/>
            <person name="Natvig D."/>
            <person name="Lalanne C."/>
            <person name="Gautier V."/>
            <person name="Ament-Velasquez S.L."/>
            <person name="Kruys A."/>
            <person name="Hutchinson M.I."/>
            <person name="Powell A.J."/>
            <person name="Barry K."/>
            <person name="Miller A.N."/>
            <person name="Grigoriev I.V."/>
            <person name="Debuchy R."/>
            <person name="Gladieux P."/>
            <person name="Thoren M.H."/>
            <person name="Johannesson H."/>
        </authorList>
    </citation>
    <scope>NUCLEOTIDE SEQUENCE</scope>
    <source>
        <strain evidence="2">CBS 560.94</strain>
    </source>
</reference>
<keyword evidence="3" id="KW-1185">Reference proteome</keyword>
<evidence type="ECO:0000313" key="3">
    <source>
        <dbReference type="Proteomes" id="UP001278500"/>
    </source>
</evidence>
<comment type="caution">
    <text evidence="2">The sequence shown here is derived from an EMBL/GenBank/DDBJ whole genome shotgun (WGS) entry which is preliminary data.</text>
</comment>
<proteinExistence type="predicted"/>
<protein>
    <submittedName>
        <fullName evidence="2">Conidiation protein 6-domain-containing protein</fullName>
    </submittedName>
</protein>
<gene>
    <name evidence="2" type="ORF">B0H65DRAFT_440028</name>
</gene>
<dbReference type="Proteomes" id="UP001278500">
    <property type="component" value="Unassembled WGS sequence"/>
</dbReference>
<dbReference type="AlphaFoldDB" id="A0AAE0JLB0"/>
<dbReference type="RefSeq" id="XP_062684382.1">
    <property type="nucleotide sequence ID" value="XM_062825456.1"/>
</dbReference>